<organism evidence="7 8">
    <name type="scientific">Peptoanaerobacter stomatis</name>
    <dbReference type="NCBI Taxonomy" id="796937"/>
    <lineage>
        <taxon>Bacteria</taxon>
        <taxon>Bacillati</taxon>
        <taxon>Bacillota</taxon>
        <taxon>Clostridia</taxon>
        <taxon>Peptostreptococcales</taxon>
        <taxon>Filifactoraceae</taxon>
        <taxon>Peptoanaerobacter</taxon>
    </lineage>
</organism>
<dbReference type="PROSITE" id="PS51713">
    <property type="entry name" value="G_ERA"/>
    <property type="match status" value="1"/>
</dbReference>
<keyword evidence="3" id="KW-0547">Nucleotide-binding</keyword>
<comment type="caution">
    <text evidence="7">The sequence shown here is derived from an EMBL/GenBank/DDBJ whole genome shotgun (WGS) entry which is preliminary data.</text>
</comment>
<dbReference type="InterPro" id="IPR006073">
    <property type="entry name" value="GTP-bd"/>
</dbReference>
<evidence type="ECO:0000256" key="1">
    <source>
        <dbReference type="ARBA" id="ARBA00007921"/>
    </source>
</evidence>
<dbReference type="GO" id="GO:0000028">
    <property type="term" value="P:ribosomal small subunit assembly"/>
    <property type="evidence" value="ECO:0007669"/>
    <property type="project" value="TreeGrafter"/>
</dbReference>
<name>G9XEU1_9FIRM</name>
<evidence type="ECO:0000256" key="5">
    <source>
        <dbReference type="PROSITE-ProRule" id="PRU01050"/>
    </source>
</evidence>
<dbReference type="EMBL" id="AFZG01000052">
    <property type="protein sequence ID" value="EHL17921.1"/>
    <property type="molecule type" value="Genomic_DNA"/>
</dbReference>
<dbReference type="InterPro" id="IPR030388">
    <property type="entry name" value="G_ERA_dom"/>
</dbReference>
<dbReference type="InterPro" id="IPR005662">
    <property type="entry name" value="GTPase_Era-like"/>
</dbReference>
<protein>
    <recommendedName>
        <fullName evidence="2">GTPase Era</fullName>
    </recommendedName>
</protein>
<dbReference type="GO" id="GO:0019843">
    <property type="term" value="F:rRNA binding"/>
    <property type="evidence" value="ECO:0007669"/>
    <property type="project" value="TreeGrafter"/>
</dbReference>
<proteinExistence type="inferred from homology"/>
<dbReference type="PRINTS" id="PR00326">
    <property type="entry name" value="GTP1OBG"/>
</dbReference>
<dbReference type="HOGENOM" id="CLU_139715_0_0_9"/>
<dbReference type="RefSeq" id="WP_009528729.1">
    <property type="nucleotide sequence ID" value="NZ_JH414598.1"/>
</dbReference>
<gene>
    <name evidence="7" type="ORF">HMPREF9628_00519</name>
</gene>
<evidence type="ECO:0000313" key="7">
    <source>
        <dbReference type="EMBL" id="EHL17921.1"/>
    </source>
</evidence>
<evidence type="ECO:0000259" key="6">
    <source>
        <dbReference type="PROSITE" id="PS51713"/>
    </source>
</evidence>
<dbReference type="GO" id="GO:0005829">
    <property type="term" value="C:cytosol"/>
    <property type="evidence" value="ECO:0007669"/>
    <property type="project" value="TreeGrafter"/>
</dbReference>
<keyword evidence="4" id="KW-0342">GTP-binding</keyword>
<dbReference type="GO" id="GO:0043024">
    <property type="term" value="F:ribosomal small subunit binding"/>
    <property type="evidence" value="ECO:0007669"/>
    <property type="project" value="TreeGrafter"/>
</dbReference>
<evidence type="ECO:0000313" key="8">
    <source>
        <dbReference type="Proteomes" id="UP000003379"/>
    </source>
</evidence>
<dbReference type="AlphaFoldDB" id="G9XEU1"/>
<sequence>MEKLQNLLSEDAVCKTGFVSIVGRSNVGKSTLLNAMIGEKIAITSDKPQTTRSRIKGIYNDESSQIVFLDTPGVQKPKNKLGSYMEKEVKSSSSSADVILYVVDESENIGKLDNSIIESLKKIKTTKNNCDK</sequence>
<dbReference type="InterPro" id="IPR005225">
    <property type="entry name" value="Small_GTP-bd"/>
</dbReference>
<evidence type="ECO:0000256" key="4">
    <source>
        <dbReference type="ARBA" id="ARBA00023134"/>
    </source>
</evidence>
<dbReference type="PANTHER" id="PTHR42698:SF1">
    <property type="entry name" value="GTPASE ERA, MITOCHONDRIAL"/>
    <property type="match status" value="1"/>
</dbReference>
<comment type="similarity">
    <text evidence="1 5">Belongs to the TRAFAC class TrmE-Era-EngA-EngB-Septin-like GTPase superfamily. Era GTPase family.</text>
</comment>
<evidence type="ECO:0000256" key="3">
    <source>
        <dbReference type="ARBA" id="ARBA00022741"/>
    </source>
</evidence>
<dbReference type="InterPro" id="IPR027417">
    <property type="entry name" value="P-loop_NTPase"/>
</dbReference>
<accession>G9XEU1</accession>
<feature type="domain" description="Era-type G" evidence="6">
    <location>
        <begin position="15"/>
        <end position="132"/>
    </location>
</feature>
<dbReference type="Proteomes" id="UP000003379">
    <property type="component" value="Unassembled WGS sequence"/>
</dbReference>
<dbReference type="PATRIC" id="fig|796940.3.peg.1798"/>
<dbReference type="PANTHER" id="PTHR42698">
    <property type="entry name" value="GTPASE ERA"/>
    <property type="match status" value="1"/>
</dbReference>
<dbReference type="CDD" id="cd04163">
    <property type="entry name" value="Era"/>
    <property type="match status" value="1"/>
</dbReference>
<reference evidence="7 8" key="1">
    <citation type="submission" date="2011-08" db="EMBL/GenBank/DDBJ databases">
        <title>The Genome Sequence of Eubacteriaceae bacterium CM5.</title>
        <authorList>
            <consortium name="The Broad Institute Genome Sequencing Platform"/>
            <person name="Earl A."/>
            <person name="Ward D."/>
            <person name="Feldgarden M."/>
            <person name="Gevers D."/>
            <person name="Sizova M."/>
            <person name="Hazen A."/>
            <person name="Epstein S."/>
            <person name="Young S.K."/>
            <person name="Zeng Q."/>
            <person name="Gargeya S."/>
            <person name="Fitzgerald M."/>
            <person name="Haas B."/>
            <person name="Abouelleil A."/>
            <person name="Alvarado L."/>
            <person name="Arachchi H.M."/>
            <person name="Berlin A."/>
            <person name="Brown A."/>
            <person name="Chapman S.B."/>
            <person name="Chen Z."/>
            <person name="Dunbar C."/>
            <person name="Freedman E."/>
            <person name="Gearin G."/>
            <person name="Gellesch M."/>
            <person name="Goldberg J."/>
            <person name="Griggs A."/>
            <person name="Gujja S."/>
            <person name="Heiman D."/>
            <person name="Howarth C."/>
            <person name="Larson L."/>
            <person name="Lui A."/>
            <person name="MacDonald P.J.P."/>
            <person name="Montmayeur A."/>
            <person name="Murphy C."/>
            <person name="Neiman D."/>
            <person name="Pearson M."/>
            <person name="Priest M."/>
            <person name="Roberts A."/>
            <person name="Saif S."/>
            <person name="Shea T."/>
            <person name="Shenoy N."/>
            <person name="Sisk P."/>
            <person name="Stolte C."/>
            <person name="Sykes S."/>
            <person name="Wortman J."/>
            <person name="Nusbaum C."/>
            <person name="Birren B."/>
        </authorList>
    </citation>
    <scope>NUCLEOTIDE SEQUENCE [LARGE SCALE GENOMIC DNA]</scope>
    <source>
        <strain evidence="7 8">CM5</strain>
    </source>
</reference>
<dbReference type="NCBIfam" id="TIGR00436">
    <property type="entry name" value="era"/>
    <property type="match status" value="1"/>
</dbReference>
<dbReference type="GO" id="GO:0005525">
    <property type="term" value="F:GTP binding"/>
    <property type="evidence" value="ECO:0007669"/>
    <property type="project" value="UniProtKB-KW"/>
</dbReference>
<dbReference type="NCBIfam" id="TIGR00231">
    <property type="entry name" value="small_GTP"/>
    <property type="match status" value="1"/>
</dbReference>
<evidence type="ECO:0000256" key="2">
    <source>
        <dbReference type="ARBA" id="ARBA00020484"/>
    </source>
</evidence>
<dbReference type="Gene3D" id="3.40.50.300">
    <property type="entry name" value="P-loop containing nucleotide triphosphate hydrolases"/>
    <property type="match status" value="1"/>
</dbReference>
<comment type="caution">
    <text evidence="5">Lacks conserved residue(s) required for the propagation of feature annotation.</text>
</comment>
<dbReference type="Pfam" id="PF01926">
    <property type="entry name" value="MMR_HSR1"/>
    <property type="match status" value="1"/>
</dbReference>
<dbReference type="SUPFAM" id="SSF52540">
    <property type="entry name" value="P-loop containing nucleoside triphosphate hydrolases"/>
    <property type="match status" value="1"/>
</dbReference>